<feature type="region of interest" description="Disordered" evidence="1">
    <location>
        <begin position="1"/>
        <end position="52"/>
    </location>
</feature>
<name>A0AAC9KA05_9PROT</name>
<dbReference type="AlphaFoldDB" id="A0AAC9KA05"/>
<accession>A0AAC9KA05</accession>
<protein>
    <submittedName>
        <fullName evidence="2">Uncharacterized protein</fullName>
    </submittedName>
</protein>
<sequence>MAISGPDTKAHKSAGRAGGTGSCRSSAPPSASSAALSCPSPRPVANHERQSCMTDWSTKAIWGSLPQNEEAAE</sequence>
<evidence type="ECO:0000256" key="1">
    <source>
        <dbReference type="SAM" id="MobiDB-lite"/>
    </source>
</evidence>
<dbReference type="Proteomes" id="UP000182373">
    <property type="component" value="Chromosome"/>
</dbReference>
<evidence type="ECO:0000313" key="2">
    <source>
        <dbReference type="EMBL" id="APH53844.1"/>
    </source>
</evidence>
<gene>
    <name evidence="2" type="ORF">GbCGDNIH9_8426</name>
</gene>
<organism evidence="2 3">
    <name type="scientific">Granulibacter bethesdensis</name>
    <dbReference type="NCBI Taxonomy" id="364410"/>
    <lineage>
        <taxon>Bacteria</taxon>
        <taxon>Pseudomonadati</taxon>
        <taxon>Pseudomonadota</taxon>
        <taxon>Alphaproteobacteria</taxon>
        <taxon>Acetobacterales</taxon>
        <taxon>Acetobacteraceae</taxon>
        <taxon>Granulibacter</taxon>
    </lineage>
</organism>
<proteinExistence type="predicted"/>
<dbReference type="EMBL" id="CP018191">
    <property type="protein sequence ID" value="APH53844.1"/>
    <property type="molecule type" value="Genomic_DNA"/>
</dbReference>
<feature type="compositionally biased region" description="Low complexity" evidence="1">
    <location>
        <begin position="22"/>
        <end position="39"/>
    </location>
</feature>
<evidence type="ECO:0000313" key="3">
    <source>
        <dbReference type="Proteomes" id="UP000182373"/>
    </source>
</evidence>
<reference evidence="3" key="1">
    <citation type="submission" date="2016-11" db="EMBL/GenBank/DDBJ databases">
        <title>Comparative genomic and phenotypic analysis of Granulibacter bethesdensis clinical isolates from patients with chronic granulomatous disease.</title>
        <authorList>
            <person name="Zarember K.A."/>
            <person name="Porcella S.F."/>
            <person name="Chu J."/>
            <person name="Ding L."/>
            <person name="Dahlstrom E."/>
            <person name="Barbian K."/>
            <person name="Martens C."/>
            <person name="Sykora L."/>
            <person name="Kramer S."/>
            <person name="Pettinato A.M."/>
            <person name="Hong H."/>
            <person name="Wald G."/>
            <person name="Berg L.J."/>
            <person name="Rogge L.S."/>
            <person name="Greenberg D.E."/>
            <person name="Falcone E.L."/>
            <person name="Neves J.F."/>
            <person name="Simoes M.J."/>
            <person name="Casal M."/>
            <person name="Rodriguez-Lopez F.C."/>
            <person name="Zelazny A."/>
            <person name="Gallin J.I."/>
            <person name="Holland S.M."/>
        </authorList>
    </citation>
    <scope>NUCLEOTIDE SEQUENCE [LARGE SCALE GENOMIC DNA]</scope>
    <source>
        <strain evidence="3">NIH9.1</strain>
    </source>
</reference>